<evidence type="ECO:0000313" key="5">
    <source>
        <dbReference type="EMBL" id="SNS25310.1"/>
    </source>
</evidence>
<dbReference type="GO" id="GO:0006355">
    <property type="term" value="P:regulation of DNA-templated transcription"/>
    <property type="evidence" value="ECO:0007669"/>
    <property type="project" value="InterPro"/>
</dbReference>
<dbReference type="InterPro" id="IPR041664">
    <property type="entry name" value="AAA_16"/>
</dbReference>
<dbReference type="PANTHER" id="PTHR16305:SF35">
    <property type="entry name" value="TRANSCRIPTIONAL ACTIVATOR DOMAIN"/>
    <property type="match status" value="1"/>
</dbReference>
<dbReference type="SUPFAM" id="SSF52540">
    <property type="entry name" value="P-loop containing nucleoside triphosphate hydrolases"/>
    <property type="match status" value="1"/>
</dbReference>
<dbReference type="EMBL" id="FZOH01000003">
    <property type="protein sequence ID" value="SNS25310.1"/>
    <property type="molecule type" value="Genomic_DNA"/>
</dbReference>
<evidence type="ECO:0000259" key="4">
    <source>
        <dbReference type="PROSITE" id="PS50043"/>
    </source>
</evidence>
<protein>
    <submittedName>
        <fullName evidence="5">Regulatory protein, luxR family</fullName>
    </submittedName>
</protein>
<dbReference type="Pfam" id="PF00196">
    <property type="entry name" value="GerE"/>
    <property type="match status" value="1"/>
</dbReference>
<dbReference type="Gene3D" id="3.40.50.300">
    <property type="entry name" value="P-loop containing nucleotide triphosphate hydrolases"/>
    <property type="match status" value="1"/>
</dbReference>
<proteinExistence type="predicted"/>
<dbReference type="PROSITE" id="PS50043">
    <property type="entry name" value="HTH_LUXR_2"/>
    <property type="match status" value="1"/>
</dbReference>
<evidence type="ECO:0000313" key="6">
    <source>
        <dbReference type="Proteomes" id="UP000198386"/>
    </source>
</evidence>
<gene>
    <name evidence="5" type="ORF">SAMN04488107_1905</name>
</gene>
<dbReference type="RefSeq" id="WP_245817085.1">
    <property type="nucleotide sequence ID" value="NZ_FZOH01000003.1"/>
</dbReference>
<dbReference type="GO" id="GO:0005524">
    <property type="term" value="F:ATP binding"/>
    <property type="evidence" value="ECO:0007669"/>
    <property type="project" value="UniProtKB-KW"/>
</dbReference>
<keyword evidence="2" id="KW-0067">ATP-binding</keyword>
<dbReference type="InterPro" id="IPR016032">
    <property type="entry name" value="Sig_transdc_resp-reg_C-effctor"/>
</dbReference>
<accession>A0A239CYX4</accession>
<dbReference type="InterPro" id="IPR036388">
    <property type="entry name" value="WH-like_DNA-bd_sf"/>
</dbReference>
<dbReference type="InterPro" id="IPR027417">
    <property type="entry name" value="P-loop_NTPase"/>
</dbReference>
<dbReference type="SUPFAM" id="SSF46894">
    <property type="entry name" value="C-terminal effector domain of the bipartite response regulators"/>
    <property type="match status" value="1"/>
</dbReference>
<dbReference type="GO" id="GO:0003677">
    <property type="term" value="F:DNA binding"/>
    <property type="evidence" value="ECO:0007669"/>
    <property type="project" value="InterPro"/>
</dbReference>
<dbReference type="GO" id="GO:0004016">
    <property type="term" value="F:adenylate cyclase activity"/>
    <property type="evidence" value="ECO:0007669"/>
    <property type="project" value="TreeGrafter"/>
</dbReference>
<evidence type="ECO:0000256" key="2">
    <source>
        <dbReference type="ARBA" id="ARBA00022840"/>
    </source>
</evidence>
<reference evidence="6" key="1">
    <citation type="submission" date="2017-06" db="EMBL/GenBank/DDBJ databases">
        <authorList>
            <person name="Varghese N."/>
            <person name="Submissions S."/>
        </authorList>
    </citation>
    <scope>NUCLEOTIDE SEQUENCE [LARGE SCALE GENOMIC DNA]</scope>
    <source>
        <strain evidence="6">DSM 45423</strain>
    </source>
</reference>
<evidence type="ECO:0000256" key="3">
    <source>
        <dbReference type="SAM" id="MobiDB-lite"/>
    </source>
</evidence>
<dbReference type="PANTHER" id="PTHR16305">
    <property type="entry name" value="TESTICULAR SOLUBLE ADENYLYL CYCLASE"/>
    <property type="match status" value="1"/>
</dbReference>
<dbReference type="GO" id="GO:0005737">
    <property type="term" value="C:cytoplasm"/>
    <property type="evidence" value="ECO:0007669"/>
    <property type="project" value="TreeGrafter"/>
</dbReference>
<keyword evidence="1" id="KW-0547">Nucleotide-binding</keyword>
<feature type="region of interest" description="Disordered" evidence="3">
    <location>
        <begin position="1"/>
        <end position="24"/>
    </location>
</feature>
<dbReference type="Gene3D" id="1.10.10.10">
    <property type="entry name" value="Winged helix-like DNA-binding domain superfamily/Winged helix DNA-binding domain"/>
    <property type="match status" value="1"/>
</dbReference>
<sequence length="936" mass="100533">MRHSRAPVPQPASPLPRTSPWPGLLGRRTECETLSGLVAAAKAGRSQVLVLRGDAGIGKTALLDFLLERAVGCQVARAAGVESEMELAFAGLHQLCSPYLDRLSTLPAPQQQALGTAFGLRAGTAPDRFLVGLAVLTLLSEVAEERPLVCVVDDVQWLDHASAQTLEFVARRLAAEPVAMVFAVRPSDREPTLTGLPELEVRGLSTTDARALLDSAVTGTLDPRVRDRVVAESHGNPLALLELPRGRTPAELAGGFGLPDATPLAGRIEDSFRRRLTPLPEVTRRLLLIAAADPVGDPVLVWRAAERVGIGPDAAVPATDAGLVEIGTHVRFRHPLVRSAVYRAASPEQRRTAHRALASCLDPGTDPDRRAWHRAQGTGGLDEDVAAELERAAVRVRARGGQAAAAVFLERAVALTPDPGRRARRALAAAHSANLAGAPERALDLVSTAQAGPLDELDRARAELLAAQVTFAATRGRDAPRLLLSAARRLEPLDATLARATYLDAFSAAVAAGREARGGDLRDVAAAVLSAGWGPSPGALPRSCALLLDGLALLLTQGPGAGVPVLHQALAALRDEPLPEDDALRWLWLACRTARALFDDLSWDVLSERQVRVARRTGALSLLPMALTERFSMQLFAGNLAVATSLVGEAASVTEAIGSRVTPYGAVSLATWRGREAEARALVDASREDVVRRGEGLWLISADWTTSVLMLGLCRYDEALSAAEGAAREADGLELWTWVEPEVVEAAVRSGRPERATVPAERFSTFARSSGTDWALGVDARCRALLTHGEEAEALYRESVERLGRTGIRVALARAHLLFGEWLRREGRRREARDHLRTAHRMLVDMGMEAFAERARQELTGTGETARRRVVATLDELTPQEAQIARLAAERLTNPEIGTQLFLSPRTVEWHLRKVFTKLGIGSRRELVAALARADA</sequence>
<feature type="domain" description="HTH luxR-type" evidence="4">
    <location>
        <begin position="870"/>
        <end position="935"/>
    </location>
</feature>
<evidence type="ECO:0000256" key="1">
    <source>
        <dbReference type="ARBA" id="ARBA00022741"/>
    </source>
</evidence>
<dbReference type="SMART" id="SM00421">
    <property type="entry name" value="HTH_LUXR"/>
    <property type="match status" value="1"/>
</dbReference>
<dbReference type="PRINTS" id="PR00038">
    <property type="entry name" value="HTHLUXR"/>
</dbReference>
<feature type="compositionally biased region" description="Pro residues" evidence="3">
    <location>
        <begin position="8"/>
        <end position="19"/>
    </location>
</feature>
<dbReference type="Pfam" id="PF13191">
    <property type="entry name" value="AAA_16"/>
    <property type="match status" value="1"/>
</dbReference>
<dbReference type="CDD" id="cd06170">
    <property type="entry name" value="LuxR_C_like"/>
    <property type="match status" value="1"/>
</dbReference>
<name>A0A239CYX4_9ACTN</name>
<keyword evidence="6" id="KW-1185">Reference proteome</keyword>
<dbReference type="AlphaFoldDB" id="A0A239CYX4"/>
<organism evidence="5 6">
    <name type="scientific">Geodermatophilus saharensis</name>
    <dbReference type="NCBI Taxonomy" id="1137994"/>
    <lineage>
        <taxon>Bacteria</taxon>
        <taxon>Bacillati</taxon>
        <taxon>Actinomycetota</taxon>
        <taxon>Actinomycetes</taxon>
        <taxon>Geodermatophilales</taxon>
        <taxon>Geodermatophilaceae</taxon>
        <taxon>Geodermatophilus</taxon>
    </lineage>
</organism>
<dbReference type="InterPro" id="IPR000792">
    <property type="entry name" value="Tscrpt_reg_LuxR_C"/>
</dbReference>
<dbReference type="Proteomes" id="UP000198386">
    <property type="component" value="Unassembled WGS sequence"/>
</dbReference>